<protein>
    <recommendedName>
        <fullName evidence="2">DUF2470 domain-containing protein</fullName>
    </recommendedName>
</protein>
<feature type="transmembrane region" description="Helical" evidence="1">
    <location>
        <begin position="114"/>
        <end position="136"/>
    </location>
</feature>
<dbReference type="InterPro" id="IPR019595">
    <property type="entry name" value="DUF2470"/>
</dbReference>
<gene>
    <name evidence="3" type="ORF">N658DRAFT_495937</name>
</gene>
<organism evidence="3 4">
    <name type="scientific">Parathielavia hyrcaniae</name>
    <dbReference type="NCBI Taxonomy" id="113614"/>
    <lineage>
        <taxon>Eukaryota</taxon>
        <taxon>Fungi</taxon>
        <taxon>Dikarya</taxon>
        <taxon>Ascomycota</taxon>
        <taxon>Pezizomycotina</taxon>
        <taxon>Sordariomycetes</taxon>
        <taxon>Sordariomycetidae</taxon>
        <taxon>Sordariales</taxon>
        <taxon>Chaetomiaceae</taxon>
        <taxon>Parathielavia</taxon>
    </lineage>
</organism>
<name>A0AAN6Q582_9PEZI</name>
<dbReference type="PANTHER" id="PTHR37783:SF1">
    <property type="entry name" value="MEMBRANE PROTEIN, PUTATIVE (AFU_ORTHOLOGUE AFUA_1G04315)-RELATED"/>
    <property type="match status" value="1"/>
</dbReference>
<dbReference type="InterPro" id="IPR037119">
    <property type="entry name" value="Haem_oxidase_HugZ-like_sf"/>
</dbReference>
<keyword evidence="1" id="KW-1133">Transmembrane helix</keyword>
<dbReference type="AlphaFoldDB" id="A0AAN6Q582"/>
<feature type="domain" description="DUF2470" evidence="2">
    <location>
        <begin position="25"/>
        <end position="76"/>
    </location>
</feature>
<sequence>MRHILLHYPAIPPVPASFSKKIKGDDHDDPFMLDISLGSVTLRLPGPSSSSSTVHSVAFDPPLVDWAERRARLVEMTRSARAALGISEEGKGEEVAVAAVVVDEYMPPRVPSDVGIMVGVLLYSACFGLLCAGLAGQGTVVGRAVEAVRFPGGVEGFSWFVRDVLFWPTLVVHSAETWWLERSRLRRYGVKRGSRVWWLWMGSVFLEGFMAFKRFDIIVRRLQAEAKKRQ</sequence>
<proteinExistence type="predicted"/>
<evidence type="ECO:0000313" key="4">
    <source>
        <dbReference type="Proteomes" id="UP001305647"/>
    </source>
</evidence>
<dbReference type="Pfam" id="PF10615">
    <property type="entry name" value="DUF2470"/>
    <property type="match status" value="1"/>
</dbReference>
<feature type="transmembrane region" description="Helical" evidence="1">
    <location>
        <begin position="196"/>
        <end position="212"/>
    </location>
</feature>
<dbReference type="Proteomes" id="UP001305647">
    <property type="component" value="Unassembled WGS sequence"/>
</dbReference>
<comment type="caution">
    <text evidence="3">The sequence shown here is derived from an EMBL/GenBank/DDBJ whole genome shotgun (WGS) entry which is preliminary data.</text>
</comment>
<keyword evidence="1" id="KW-0472">Membrane</keyword>
<reference evidence="3" key="1">
    <citation type="journal article" date="2023" name="Mol. Phylogenet. Evol.">
        <title>Genome-scale phylogeny and comparative genomics of the fungal order Sordariales.</title>
        <authorList>
            <person name="Hensen N."/>
            <person name="Bonometti L."/>
            <person name="Westerberg I."/>
            <person name="Brannstrom I.O."/>
            <person name="Guillou S."/>
            <person name="Cros-Aarteil S."/>
            <person name="Calhoun S."/>
            <person name="Haridas S."/>
            <person name="Kuo A."/>
            <person name="Mondo S."/>
            <person name="Pangilinan J."/>
            <person name="Riley R."/>
            <person name="LaButti K."/>
            <person name="Andreopoulos B."/>
            <person name="Lipzen A."/>
            <person name="Chen C."/>
            <person name="Yan M."/>
            <person name="Daum C."/>
            <person name="Ng V."/>
            <person name="Clum A."/>
            <person name="Steindorff A."/>
            <person name="Ohm R.A."/>
            <person name="Martin F."/>
            <person name="Silar P."/>
            <person name="Natvig D.O."/>
            <person name="Lalanne C."/>
            <person name="Gautier V."/>
            <person name="Ament-Velasquez S.L."/>
            <person name="Kruys A."/>
            <person name="Hutchinson M.I."/>
            <person name="Powell A.J."/>
            <person name="Barry K."/>
            <person name="Miller A.N."/>
            <person name="Grigoriev I.V."/>
            <person name="Debuchy R."/>
            <person name="Gladieux P."/>
            <person name="Hiltunen Thoren M."/>
            <person name="Johannesson H."/>
        </authorList>
    </citation>
    <scope>NUCLEOTIDE SEQUENCE</scope>
    <source>
        <strain evidence="3">CBS 757.83</strain>
    </source>
</reference>
<reference evidence="3" key="2">
    <citation type="submission" date="2023-05" db="EMBL/GenBank/DDBJ databases">
        <authorList>
            <consortium name="Lawrence Berkeley National Laboratory"/>
            <person name="Steindorff A."/>
            <person name="Hensen N."/>
            <person name="Bonometti L."/>
            <person name="Westerberg I."/>
            <person name="Brannstrom I.O."/>
            <person name="Guillou S."/>
            <person name="Cros-Aarteil S."/>
            <person name="Calhoun S."/>
            <person name="Haridas S."/>
            <person name="Kuo A."/>
            <person name="Mondo S."/>
            <person name="Pangilinan J."/>
            <person name="Riley R."/>
            <person name="Labutti K."/>
            <person name="Andreopoulos B."/>
            <person name="Lipzen A."/>
            <person name="Chen C."/>
            <person name="Yanf M."/>
            <person name="Daum C."/>
            <person name="Ng V."/>
            <person name="Clum A."/>
            <person name="Ohm R."/>
            <person name="Martin F."/>
            <person name="Silar P."/>
            <person name="Natvig D."/>
            <person name="Lalanne C."/>
            <person name="Gautier V."/>
            <person name="Ament-Velasquez S.L."/>
            <person name="Kruys A."/>
            <person name="Hutchinson M.I."/>
            <person name="Powell A.J."/>
            <person name="Barry K."/>
            <person name="Miller A.N."/>
            <person name="Grigoriev I.V."/>
            <person name="Debuchy R."/>
            <person name="Gladieux P."/>
            <person name="Thoren M.H."/>
            <person name="Johannesson H."/>
        </authorList>
    </citation>
    <scope>NUCLEOTIDE SEQUENCE</scope>
    <source>
        <strain evidence="3">CBS 757.83</strain>
    </source>
</reference>
<dbReference type="Gene3D" id="3.20.180.10">
    <property type="entry name" value="PNP-oxidase-like"/>
    <property type="match status" value="1"/>
</dbReference>
<keyword evidence="1" id="KW-0812">Transmembrane</keyword>
<evidence type="ECO:0000313" key="3">
    <source>
        <dbReference type="EMBL" id="KAK4102005.1"/>
    </source>
</evidence>
<dbReference type="EMBL" id="MU863633">
    <property type="protein sequence ID" value="KAK4102005.1"/>
    <property type="molecule type" value="Genomic_DNA"/>
</dbReference>
<accession>A0AAN6Q582</accession>
<dbReference type="PANTHER" id="PTHR37783">
    <property type="entry name" value="MEMBRANE PROTEIN, PUTATIVE (AFU_ORTHOLOGUE AFUA_1G04315)-RELATED"/>
    <property type="match status" value="1"/>
</dbReference>
<evidence type="ECO:0000256" key="1">
    <source>
        <dbReference type="SAM" id="Phobius"/>
    </source>
</evidence>
<evidence type="ECO:0000259" key="2">
    <source>
        <dbReference type="Pfam" id="PF10615"/>
    </source>
</evidence>
<keyword evidence="4" id="KW-1185">Reference proteome</keyword>